<dbReference type="AlphaFoldDB" id="A0A4P6Q435"/>
<dbReference type="Proteomes" id="UP000292235">
    <property type="component" value="Chromosome"/>
</dbReference>
<name>A0A4P6Q435_9ACTN</name>
<sequence length="79" mass="8701">MWTERAEDAAERWPAARPDATVTRVDLASRTMHIRALSPEPPPPVEVLLSDLQGRVPDRMAVVVETTRGERIDAGRVGA</sequence>
<keyword evidence="2" id="KW-1185">Reference proteome</keyword>
<dbReference type="RefSeq" id="WP_131098319.1">
    <property type="nucleotide sequence ID" value="NZ_CP036455.1"/>
</dbReference>
<proteinExistence type="predicted"/>
<accession>A0A4P6Q435</accession>
<reference evidence="1 2" key="1">
    <citation type="submission" date="2019-02" db="EMBL/GenBank/DDBJ databases">
        <authorList>
            <person name="Khodamoradi S."/>
            <person name="Hahnke R.L."/>
            <person name="Kaempfer P."/>
            <person name="Schumann P."/>
            <person name="Rohde M."/>
            <person name="Steinert M."/>
            <person name="Luzhetskyy A."/>
            <person name="Wink J."/>
            <person name="Ruckert C."/>
        </authorList>
    </citation>
    <scope>NUCLEOTIDE SEQUENCE [LARGE SCALE GENOMIC DNA]</scope>
    <source>
        <strain evidence="1 2">M2</strain>
    </source>
</reference>
<organism evidence="1 2">
    <name type="scientific">Streptomonospora litoralis</name>
    <dbReference type="NCBI Taxonomy" id="2498135"/>
    <lineage>
        <taxon>Bacteria</taxon>
        <taxon>Bacillati</taxon>
        <taxon>Actinomycetota</taxon>
        <taxon>Actinomycetes</taxon>
        <taxon>Streptosporangiales</taxon>
        <taxon>Nocardiopsidaceae</taxon>
        <taxon>Streptomonospora</taxon>
    </lineage>
</organism>
<dbReference type="OrthoDB" id="9790659at2"/>
<gene>
    <name evidence="1" type="ORF">EKD16_11385</name>
</gene>
<dbReference type="EMBL" id="CP036455">
    <property type="protein sequence ID" value="QBI54061.1"/>
    <property type="molecule type" value="Genomic_DNA"/>
</dbReference>
<protein>
    <submittedName>
        <fullName evidence="1">Uncharacterized protein</fullName>
    </submittedName>
</protein>
<dbReference type="KEGG" id="strr:EKD16_11385"/>
<evidence type="ECO:0000313" key="1">
    <source>
        <dbReference type="EMBL" id="QBI54061.1"/>
    </source>
</evidence>
<evidence type="ECO:0000313" key="2">
    <source>
        <dbReference type="Proteomes" id="UP000292235"/>
    </source>
</evidence>